<dbReference type="Proteomes" id="UP000643405">
    <property type="component" value="Unassembled WGS sequence"/>
</dbReference>
<proteinExistence type="inferred from homology"/>
<dbReference type="InterPro" id="IPR015168">
    <property type="entry name" value="SsuA/THI5"/>
</dbReference>
<evidence type="ECO:0000313" key="6">
    <source>
        <dbReference type="Proteomes" id="UP000643405"/>
    </source>
</evidence>
<comment type="caution">
    <text evidence="5">The sequence shown here is derived from an EMBL/GenBank/DDBJ whole genome shotgun (WGS) entry which is preliminary data.</text>
</comment>
<dbReference type="EMBL" id="JACVVX010000010">
    <property type="protein sequence ID" value="MBD0417242.1"/>
    <property type="molecule type" value="Genomic_DNA"/>
</dbReference>
<comment type="similarity">
    <text evidence="2">Belongs to the bacterial solute-binding protein SsuA/TauA family.</text>
</comment>
<evidence type="ECO:0000256" key="3">
    <source>
        <dbReference type="ARBA" id="ARBA00022729"/>
    </source>
</evidence>
<evidence type="ECO:0000259" key="4">
    <source>
        <dbReference type="Pfam" id="PF09084"/>
    </source>
</evidence>
<accession>A0A8J6PZN0</accession>
<sequence length="315" mass="33258">MKIAVPDLISNSYFPAIAAVELGMFKREGIDASIEMIFPVDKAYAALRDGDVDLVAGSAHSALSAFPESDGVKLICAQGQGMYWFLVMRADLAATRGDLSVVKGRRIGAAPWVEMGLRGLLVAGGIDIERDQVLIAPVPGAVGAGVNFGLTAAKALEAGQIDGFWANGMGTEVAVRRGVGTVVLDIRRGDGPKEAFNYTMASIAATDRLIKDQPDRAAAAVRAIVATQAALRKDPSLATQVASKVFPEQEAGLFAELIRRDGPYYDASISRDFVADMTAFCRRIGILKGHPSYEDVVATQFSPLWAGTGDSGHAG</sequence>
<evidence type="ECO:0000313" key="5">
    <source>
        <dbReference type="EMBL" id="MBD0417242.1"/>
    </source>
</evidence>
<dbReference type="GO" id="GO:0042597">
    <property type="term" value="C:periplasmic space"/>
    <property type="evidence" value="ECO:0007669"/>
    <property type="project" value="UniProtKB-SubCell"/>
</dbReference>
<keyword evidence="3" id="KW-0732">Signal</keyword>
<dbReference type="Gene3D" id="3.40.190.10">
    <property type="entry name" value="Periplasmic binding protein-like II"/>
    <property type="match status" value="2"/>
</dbReference>
<comment type="subcellular location">
    <subcellularLocation>
        <location evidence="1">Periplasm</location>
    </subcellularLocation>
</comment>
<organism evidence="5 6">
    <name type="scientific">Oryzicola mucosus</name>
    <dbReference type="NCBI Taxonomy" id="2767425"/>
    <lineage>
        <taxon>Bacteria</taxon>
        <taxon>Pseudomonadati</taxon>
        <taxon>Pseudomonadota</taxon>
        <taxon>Alphaproteobacteria</taxon>
        <taxon>Hyphomicrobiales</taxon>
        <taxon>Phyllobacteriaceae</taxon>
        <taxon>Oryzicola</taxon>
    </lineage>
</organism>
<dbReference type="PANTHER" id="PTHR30024">
    <property type="entry name" value="ALIPHATIC SULFONATES-BINDING PROTEIN-RELATED"/>
    <property type="match status" value="1"/>
</dbReference>
<dbReference type="SUPFAM" id="SSF53850">
    <property type="entry name" value="Periplasmic binding protein-like II"/>
    <property type="match status" value="1"/>
</dbReference>
<evidence type="ECO:0000256" key="2">
    <source>
        <dbReference type="ARBA" id="ARBA00010742"/>
    </source>
</evidence>
<dbReference type="AlphaFoldDB" id="A0A8J6PZN0"/>
<feature type="domain" description="SsuA/THI5-like" evidence="4">
    <location>
        <begin position="14"/>
        <end position="236"/>
    </location>
</feature>
<dbReference type="RefSeq" id="WP_188166676.1">
    <property type="nucleotide sequence ID" value="NZ_JACVVX010000010.1"/>
</dbReference>
<gene>
    <name evidence="5" type="ORF">ICI42_21620</name>
</gene>
<reference evidence="5" key="1">
    <citation type="submission" date="2020-09" db="EMBL/GenBank/DDBJ databases">
        <title>Genome seq and assembly of Tianweitania sp.</title>
        <authorList>
            <person name="Chhetri G."/>
        </authorList>
    </citation>
    <scope>NUCLEOTIDE SEQUENCE</scope>
    <source>
        <strain evidence="5">Rool2</strain>
    </source>
</reference>
<dbReference type="PANTHER" id="PTHR30024:SF47">
    <property type="entry name" value="TAURINE-BINDING PERIPLASMIC PROTEIN"/>
    <property type="match status" value="1"/>
</dbReference>
<keyword evidence="6" id="KW-1185">Reference proteome</keyword>
<evidence type="ECO:0000256" key="1">
    <source>
        <dbReference type="ARBA" id="ARBA00004418"/>
    </source>
</evidence>
<protein>
    <submittedName>
        <fullName evidence="5">ABC transporter substrate-binding protein</fullName>
    </submittedName>
</protein>
<dbReference type="Pfam" id="PF09084">
    <property type="entry name" value="NMT1"/>
    <property type="match status" value="1"/>
</dbReference>
<name>A0A8J6PZN0_9HYPH</name>